<sequence length="208" mass="22405">MFDLTLAFGSGVPPWPGEPAPRITRLSDMDVGDACTVTRMDFVVHYGTHLDAPVHFIQGGTDVASLPLDVLMGPCHVARVADSVDTIGPDAFEIPAGCTRLLVRTRNSDLWNTPAHPFHRDFVAFTPEGAQWLVERGIRLVGIDYLSVQGFHDAAPTTHRILLGAGVIAVEGLDMRGVEAGEYHLTCLPLKIIGADGAPCRVVLTQET</sequence>
<comment type="catalytic activity">
    <reaction evidence="10">
        <text>N-formyl-L-kynurenine + H2O = L-kynurenine + formate + H(+)</text>
        <dbReference type="Rhea" id="RHEA:13009"/>
        <dbReference type="ChEBI" id="CHEBI:15377"/>
        <dbReference type="ChEBI" id="CHEBI:15378"/>
        <dbReference type="ChEBI" id="CHEBI:15740"/>
        <dbReference type="ChEBI" id="CHEBI:57959"/>
        <dbReference type="ChEBI" id="CHEBI:58629"/>
        <dbReference type="EC" id="3.5.1.9"/>
    </reaction>
</comment>
<dbReference type="Gene3D" id="3.50.30.50">
    <property type="entry name" value="Putative cyclase"/>
    <property type="match status" value="1"/>
</dbReference>
<accession>A0A178MKS5</accession>
<comment type="cofactor">
    <cofactor evidence="1">
        <name>Zn(2+)</name>
        <dbReference type="ChEBI" id="CHEBI:29105"/>
    </cofactor>
</comment>
<keyword evidence="9" id="KW-0823">Tryptophan catabolism</keyword>
<evidence type="ECO:0000256" key="11">
    <source>
        <dbReference type="ARBA" id="ARBA00060547"/>
    </source>
</evidence>
<dbReference type="Pfam" id="PF04199">
    <property type="entry name" value="Cyclase"/>
    <property type="match status" value="1"/>
</dbReference>
<evidence type="ECO:0000256" key="2">
    <source>
        <dbReference type="ARBA" id="ARBA00002204"/>
    </source>
</evidence>
<dbReference type="InterPro" id="IPR037175">
    <property type="entry name" value="KFase_sf"/>
</dbReference>
<organism evidence="12 13">
    <name type="scientific">Paramagnetospirillum marisnigri</name>
    <dbReference type="NCBI Taxonomy" id="1285242"/>
    <lineage>
        <taxon>Bacteria</taxon>
        <taxon>Pseudomonadati</taxon>
        <taxon>Pseudomonadota</taxon>
        <taxon>Alphaproteobacteria</taxon>
        <taxon>Rhodospirillales</taxon>
        <taxon>Magnetospirillaceae</taxon>
        <taxon>Paramagnetospirillum</taxon>
    </lineage>
</organism>
<evidence type="ECO:0000256" key="6">
    <source>
        <dbReference type="ARBA" id="ARBA00022723"/>
    </source>
</evidence>
<dbReference type="GO" id="GO:0046872">
    <property type="term" value="F:metal ion binding"/>
    <property type="evidence" value="ECO:0007669"/>
    <property type="project" value="UniProtKB-KW"/>
</dbReference>
<dbReference type="EC" id="3.5.1.9" evidence="4"/>
<keyword evidence="6" id="KW-0479">Metal-binding</keyword>
<dbReference type="Proteomes" id="UP000078428">
    <property type="component" value="Unassembled WGS sequence"/>
</dbReference>
<dbReference type="STRING" id="1285242.A6A04_04020"/>
<comment type="subunit">
    <text evidence="3">Homodimer.</text>
</comment>
<dbReference type="PANTHER" id="PTHR31118:SF32">
    <property type="entry name" value="KYNURENINE FORMAMIDASE"/>
    <property type="match status" value="1"/>
</dbReference>
<dbReference type="EMBL" id="LWQT01000066">
    <property type="protein sequence ID" value="OAN49290.1"/>
    <property type="molecule type" value="Genomic_DNA"/>
</dbReference>
<keyword evidence="7" id="KW-0378">Hydrolase</keyword>
<keyword evidence="8" id="KW-0862">Zinc</keyword>
<evidence type="ECO:0000256" key="5">
    <source>
        <dbReference type="ARBA" id="ARBA00014889"/>
    </source>
</evidence>
<gene>
    <name evidence="12" type="ORF">A6A04_04020</name>
</gene>
<proteinExistence type="predicted"/>
<evidence type="ECO:0000256" key="8">
    <source>
        <dbReference type="ARBA" id="ARBA00022833"/>
    </source>
</evidence>
<keyword evidence="13" id="KW-1185">Reference proteome</keyword>
<comment type="function">
    <text evidence="2">Catalyzes the hydrolysis of N-formyl-L-kynurenine to L-kynurenine, the second step in the kynurenine pathway of tryptophan degradation.</text>
</comment>
<dbReference type="SUPFAM" id="SSF102198">
    <property type="entry name" value="Putative cyclase"/>
    <property type="match status" value="1"/>
</dbReference>
<evidence type="ECO:0000256" key="10">
    <source>
        <dbReference type="ARBA" id="ARBA00048496"/>
    </source>
</evidence>
<protein>
    <recommendedName>
        <fullName evidence="5">Kynurenine formamidase</fullName>
        <ecNumber evidence="4">3.5.1.9</ecNumber>
    </recommendedName>
</protein>
<evidence type="ECO:0000256" key="9">
    <source>
        <dbReference type="ARBA" id="ARBA00023079"/>
    </source>
</evidence>
<evidence type="ECO:0000313" key="13">
    <source>
        <dbReference type="Proteomes" id="UP000078428"/>
    </source>
</evidence>
<comment type="pathway">
    <text evidence="11">Amino-acid degradation; L-tryptophan degradation via kynurenine pathway; L-kynurenine from L-tryptophan: step 2/2.</text>
</comment>
<evidence type="ECO:0000256" key="3">
    <source>
        <dbReference type="ARBA" id="ARBA00011738"/>
    </source>
</evidence>
<evidence type="ECO:0000256" key="7">
    <source>
        <dbReference type="ARBA" id="ARBA00022801"/>
    </source>
</evidence>
<comment type="caution">
    <text evidence="12">The sequence shown here is derived from an EMBL/GenBank/DDBJ whole genome shotgun (WGS) entry which is preliminary data.</text>
</comment>
<dbReference type="PANTHER" id="PTHR31118">
    <property type="entry name" value="CYCLASE-LIKE PROTEIN 2"/>
    <property type="match status" value="1"/>
</dbReference>
<name>A0A178MKS5_9PROT</name>
<evidence type="ECO:0000256" key="1">
    <source>
        <dbReference type="ARBA" id="ARBA00001947"/>
    </source>
</evidence>
<dbReference type="AlphaFoldDB" id="A0A178MKS5"/>
<evidence type="ECO:0000313" key="12">
    <source>
        <dbReference type="EMBL" id="OAN49290.1"/>
    </source>
</evidence>
<dbReference type="GO" id="GO:0019441">
    <property type="term" value="P:L-tryptophan catabolic process to kynurenine"/>
    <property type="evidence" value="ECO:0007669"/>
    <property type="project" value="InterPro"/>
</dbReference>
<dbReference type="GO" id="GO:0004061">
    <property type="term" value="F:arylformamidase activity"/>
    <property type="evidence" value="ECO:0007669"/>
    <property type="project" value="UniProtKB-EC"/>
</dbReference>
<dbReference type="InterPro" id="IPR007325">
    <property type="entry name" value="KFase/CYL"/>
</dbReference>
<dbReference type="FunFam" id="3.50.30.50:FF:000001">
    <property type="entry name" value="Kynurenine formamidase"/>
    <property type="match status" value="1"/>
</dbReference>
<evidence type="ECO:0000256" key="4">
    <source>
        <dbReference type="ARBA" id="ARBA00012930"/>
    </source>
</evidence>
<reference evidence="12 13" key="1">
    <citation type="submission" date="2016-04" db="EMBL/GenBank/DDBJ databases">
        <title>Draft genome sequence of freshwater magnetotactic bacteria Magnetospirillum marisnigri SP-1 and Magnetospirillum moscoviense BB-1.</title>
        <authorList>
            <person name="Koziaeva V."/>
            <person name="Dziuba M.V."/>
            <person name="Ivanov T.M."/>
            <person name="Kuznetsov B."/>
            <person name="Grouzdev D.S."/>
        </authorList>
    </citation>
    <scope>NUCLEOTIDE SEQUENCE [LARGE SCALE GENOMIC DNA]</scope>
    <source>
        <strain evidence="12 13">SP-1</strain>
    </source>
</reference>